<feature type="region of interest" description="Disordered" evidence="1">
    <location>
        <begin position="163"/>
        <end position="185"/>
    </location>
</feature>
<reference evidence="2" key="1">
    <citation type="journal article" date="2023" name="Access Microbiol">
        <title>De-novo genome assembly for Akanthomyces muscarius, a biocontrol agent of insect agricultural pests.</title>
        <authorList>
            <person name="Erdos Z."/>
            <person name="Studholme D.J."/>
            <person name="Raymond B."/>
            <person name="Sharma M."/>
        </authorList>
    </citation>
    <scope>NUCLEOTIDE SEQUENCE</scope>
    <source>
        <strain evidence="2">Ve6</strain>
    </source>
</reference>
<proteinExistence type="predicted"/>
<comment type="caution">
    <text evidence="2">The sequence shown here is derived from an EMBL/GenBank/DDBJ whole genome shotgun (WGS) entry which is preliminary data.</text>
</comment>
<organism evidence="2 3">
    <name type="scientific">Akanthomyces muscarius</name>
    <name type="common">Entomopathogenic fungus</name>
    <name type="synonym">Lecanicillium muscarium</name>
    <dbReference type="NCBI Taxonomy" id="2231603"/>
    <lineage>
        <taxon>Eukaryota</taxon>
        <taxon>Fungi</taxon>
        <taxon>Dikarya</taxon>
        <taxon>Ascomycota</taxon>
        <taxon>Pezizomycotina</taxon>
        <taxon>Sordariomycetes</taxon>
        <taxon>Hypocreomycetidae</taxon>
        <taxon>Hypocreales</taxon>
        <taxon>Cordycipitaceae</taxon>
        <taxon>Akanthomyces</taxon>
    </lineage>
</organism>
<gene>
    <name evidence="2" type="ORF">LMH87_007637</name>
</gene>
<dbReference type="RefSeq" id="XP_056057991.1">
    <property type="nucleotide sequence ID" value="XM_056199553.1"/>
</dbReference>
<dbReference type="Proteomes" id="UP001144673">
    <property type="component" value="Unassembled WGS sequence"/>
</dbReference>
<name>A0A9W8UQ01_AKAMU</name>
<sequence length="185" mass="20173">MHPAAPQAAIETASNKHNHVHLVPSIVSFSDFVSQSHAADQLPAVGSSDSLLTQSCRSDTLLGNQPPISLPRDTNQHCLHCGLHPTEVETSDTRQPLYSRVEGLELAVIQLQILQRSGMTNHDVQLANMAQQVDDSFLNITTSIGQIKDTLGKFLERFADDLGHDKEETSEGDGTSTQHRIAENC</sequence>
<dbReference type="AlphaFoldDB" id="A0A9W8UQ01"/>
<dbReference type="KEGG" id="amus:LMH87_007637"/>
<keyword evidence="3" id="KW-1185">Reference proteome</keyword>
<evidence type="ECO:0000256" key="1">
    <source>
        <dbReference type="SAM" id="MobiDB-lite"/>
    </source>
</evidence>
<protein>
    <submittedName>
        <fullName evidence="2">Uncharacterized protein</fullName>
    </submittedName>
</protein>
<dbReference type="GeneID" id="80894796"/>
<accession>A0A9W8UQ01</accession>
<evidence type="ECO:0000313" key="3">
    <source>
        <dbReference type="Proteomes" id="UP001144673"/>
    </source>
</evidence>
<dbReference type="EMBL" id="JAJHUN010000002">
    <property type="protein sequence ID" value="KAJ4161607.1"/>
    <property type="molecule type" value="Genomic_DNA"/>
</dbReference>
<evidence type="ECO:0000313" key="2">
    <source>
        <dbReference type="EMBL" id="KAJ4161607.1"/>
    </source>
</evidence>